<dbReference type="PANTHER" id="PTHR43180">
    <property type="entry name" value="3-OXOACYL-(ACYL-CARRIER-PROTEIN) REDUCTASE (AFU_ORTHOLOGUE AFUA_6G11210)"/>
    <property type="match status" value="1"/>
</dbReference>
<dbReference type="PANTHER" id="PTHR43180:SF31">
    <property type="entry name" value="CHAIN DEHYDROGENASE_REDUCTASE, PUTATIVE (AFU_ORTHOLOGUE AFUA_2G16570)-RELATED"/>
    <property type="match status" value="1"/>
</dbReference>
<dbReference type="InterPro" id="IPR002347">
    <property type="entry name" value="SDR_fam"/>
</dbReference>
<evidence type="ECO:0000256" key="1">
    <source>
        <dbReference type="ARBA" id="ARBA00006484"/>
    </source>
</evidence>
<reference evidence="4 5" key="1">
    <citation type="submission" date="2016-03" db="EMBL/GenBank/DDBJ databases">
        <title>Draft genome sequence of the Fonsecaea monophora CBS 269.37.</title>
        <authorList>
            <person name="Bombassaro A."/>
            <person name="Vinicius W.A."/>
            <person name="De Hoog S."/>
            <person name="Sun J."/>
            <person name="Souza E.M."/>
            <person name="Raittz R.T."/>
            <person name="Costa F."/>
            <person name="Leao A.C."/>
            <person name="Tadra-Sfeir M.Z."/>
            <person name="Baura V."/>
            <person name="Balsanelli E."/>
            <person name="Pedrosa F.O."/>
            <person name="Moreno L.F."/>
            <person name="Steffens M.B."/>
            <person name="Xi L."/>
            <person name="Bocca A.L."/>
            <person name="Felipe M.S."/>
            <person name="Teixeira M."/>
            <person name="Telles Filho F.Q."/>
            <person name="Azevedo C.M."/>
            <person name="Gomes R."/>
            <person name="Vicente V.A."/>
        </authorList>
    </citation>
    <scope>NUCLEOTIDE SEQUENCE [LARGE SCALE GENOMIC DNA]</scope>
    <source>
        <strain evidence="4 5">CBS 269.37</strain>
    </source>
</reference>
<evidence type="ECO:0000313" key="5">
    <source>
        <dbReference type="Proteomes" id="UP000077002"/>
    </source>
</evidence>
<organism evidence="4 5">
    <name type="scientific">Fonsecaea monophora</name>
    <dbReference type="NCBI Taxonomy" id="254056"/>
    <lineage>
        <taxon>Eukaryota</taxon>
        <taxon>Fungi</taxon>
        <taxon>Dikarya</taxon>
        <taxon>Ascomycota</taxon>
        <taxon>Pezizomycotina</taxon>
        <taxon>Eurotiomycetes</taxon>
        <taxon>Chaetothyriomycetidae</taxon>
        <taxon>Chaetothyriales</taxon>
        <taxon>Herpotrichiellaceae</taxon>
        <taxon>Fonsecaea</taxon>
    </lineage>
</organism>
<dbReference type="SUPFAM" id="SSF51735">
    <property type="entry name" value="NAD(P)-binding Rossmann-fold domains"/>
    <property type="match status" value="1"/>
</dbReference>
<dbReference type="OrthoDB" id="5371740at2759"/>
<dbReference type="PRINTS" id="PR00081">
    <property type="entry name" value="GDHRDH"/>
</dbReference>
<proteinExistence type="inferred from homology"/>
<dbReference type="InterPro" id="IPR036291">
    <property type="entry name" value="NAD(P)-bd_dom_sf"/>
</dbReference>
<evidence type="ECO:0000313" key="4">
    <source>
        <dbReference type="EMBL" id="OAG39281.1"/>
    </source>
</evidence>
<dbReference type="GeneID" id="34601644"/>
<dbReference type="AlphaFoldDB" id="A0A177F6J1"/>
<gene>
    <name evidence="4" type="ORF">AYO21_06485</name>
</gene>
<accession>A0A177F6J1</accession>
<keyword evidence="3" id="KW-0560">Oxidoreductase</keyword>
<comment type="caution">
    <text evidence="4">The sequence shown here is derived from an EMBL/GenBank/DDBJ whole genome shotgun (WGS) entry which is preliminary data.</text>
</comment>
<dbReference type="Proteomes" id="UP000077002">
    <property type="component" value="Unassembled WGS sequence"/>
</dbReference>
<evidence type="ECO:0000256" key="3">
    <source>
        <dbReference type="ARBA" id="ARBA00023002"/>
    </source>
</evidence>
<dbReference type="GO" id="GO:0016491">
    <property type="term" value="F:oxidoreductase activity"/>
    <property type="evidence" value="ECO:0007669"/>
    <property type="project" value="UniProtKB-KW"/>
</dbReference>
<protein>
    <submittedName>
        <fullName evidence="4">Uncharacterized protein</fullName>
    </submittedName>
</protein>
<evidence type="ECO:0000256" key="2">
    <source>
        <dbReference type="ARBA" id="ARBA00022857"/>
    </source>
</evidence>
<dbReference type="Pfam" id="PF00106">
    <property type="entry name" value="adh_short"/>
    <property type="match status" value="2"/>
</dbReference>
<sequence>MSVFAYTKTGPADCPADVDYSKVQGKTVIITGGSNGLGAAYIKAFAENGFLLEAMLAADHLMLSSTGSILFVTCDVTSWDDLVALFETARAKSPNGGIDVVIANAGIFKEDLFFAGTSSPLSCQQFESFSALVGSFPLNNGENTLLIDLSQTGLDSPVPTKPNLKMMDVNIYGVFYTAKLAAHYFSQQPEDKYDRCLILIGSVMSYLDTYGAVSYGMSKHGVRGLMGVLRRRGIMRVNMLAPWYTPSTVNTAEFQNYLEDLFASQGLSFAEVNDAVKVIMRIATDPTLNGRTLSNVPRLVARSGYVDFAMDDFEEGSILDRFQRSVAQIKYTHMASPPSKK</sequence>
<dbReference type="Gene3D" id="3.40.50.720">
    <property type="entry name" value="NAD(P)-binding Rossmann-like Domain"/>
    <property type="match status" value="1"/>
</dbReference>
<dbReference type="PROSITE" id="PS00061">
    <property type="entry name" value="ADH_SHORT"/>
    <property type="match status" value="1"/>
</dbReference>
<dbReference type="RefSeq" id="XP_022511233.1">
    <property type="nucleotide sequence ID" value="XM_022656445.1"/>
</dbReference>
<comment type="similarity">
    <text evidence="1">Belongs to the short-chain dehydrogenases/reductases (SDR) family.</text>
</comment>
<keyword evidence="2" id="KW-0521">NADP</keyword>
<keyword evidence="5" id="KW-1185">Reference proteome</keyword>
<dbReference type="EMBL" id="LVKK01000045">
    <property type="protein sequence ID" value="OAG39281.1"/>
    <property type="molecule type" value="Genomic_DNA"/>
</dbReference>
<name>A0A177F6J1_9EURO</name>
<dbReference type="InterPro" id="IPR020904">
    <property type="entry name" value="Sc_DH/Rdtase_CS"/>
</dbReference>